<dbReference type="RefSeq" id="WP_290019110.1">
    <property type="nucleotide sequence ID" value="NZ_JAOPLL010000008.1"/>
</dbReference>
<evidence type="ECO:0000313" key="3">
    <source>
        <dbReference type="Proteomes" id="UP001168107"/>
    </source>
</evidence>
<sequence length="132" mass="15185">MKKCLALFFIMLSSVCHAEDVGVDYRCFVSPNGKIKMRMMWASTVGWVGGYVQYGKNKDKITIVQVNYEEETNDEGRPYAVNSDWVEIVDGKVNGRYHFGYQGANIDNVFYINVKGKKFDFSQALENYEDCF</sequence>
<reference evidence="2" key="1">
    <citation type="submission" date="2024-05" db="EMBL/GenBank/DDBJ databases">
        <title>WGS of Aeromonas isolates.</title>
        <authorList>
            <person name="Lee H."/>
        </authorList>
    </citation>
    <scope>NUCLEOTIDE SEQUENCE</scope>
    <source>
        <strain evidence="2">SU58-3</strain>
    </source>
</reference>
<name>A0ABT7Q164_9GAMM</name>
<organism evidence="2 3">
    <name type="scientific">Aeromonas bestiarum</name>
    <dbReference type="NCBI Taxonomy" id="105751"/>
    <lineage>
        <taxon>Bacteria</taxon>
        <taxon>Pseudomonadati</taxon>
        <taxon>Pseudomonadota</taxon>
        <taxon>Gammaproteobacteria</taxon>
        <taxon>Aeromonadales</taxon>
        <taxon>Aeromonadaceae</taxon>
        <taxon>Aeromonas</taxon>
    </lineage>
</organism>
<proteinExistence type="predicted"/>
<keyword evidence="3" id="KW-1185">Reference proteome</keyword>
<evidence type="ECO:0000313" key="2">
    <source>
        <dbReference type="EMBL" id="MDM5073062.1"/>
    </source>
</evidence>
<comment type="caution">
    <text evidence="2">The sequence shown here is derived from an EMBL/GenBank/DDBJ whole genome shotgun (WGS) entry which is preliminary data.</text>
</comment>
<dbReference type="Proteomes" id="UP001168107">
    <property type="component" value="Unassembled WGS sequence"/>
</dbReference>
<gene>
    <name evidence="2" type="ORF">OB935_14595</name>
</gene>
<dbReference type="EMBL" id="JAOPLL010000008">
    <property type="protein sequence ID" value="MDM5073062.1"/>
    <property type="molecule type" value="Genomic_DNA"/>
</dbReference>
<accession>A0ABT7Q164</accession>
<protein>
    <submittedName>
        <fullName evidence="2">Uncharacterized protein</fullName>
    </submittedName>
</protein>
<feature type="signal peptide" evidence="1">
    <location>
        <begin position="1"/>
        <end position="18"/>
    </location>
</feature>
<feature type="chain" id="PRO_5045094154" evidence="1">
    <location>
        <begin position="19"/>
        <end position="132"/>
    </location>
</feature>
<evidence type="ECO:0000256" key="1">
    <source>
        <dbReference type="SAM" id="SignalP"/>
    </source>
</evidence>
<keyword evidence="1" id="KW-0732">Signal</keyword>